<comment type="caution">
    <text evidence="1">The sequence shown here is derived from an EMBL/GenBank/DDBJ whole genome shotgun (WGS) entry which is preliminary data.</text>
</comment>
<dbReference type="EMBL" id="JAWLKF010000001">
    <property type="protein sequence ID" value="MDV6301120.1"/>
    <property type="molecule type" value="Genomic_DNA"/>
</dbReference>
<protein>
    <recommendedName>
        <fullName evidence="3">MarR family transcriptional regulator</fullName>
    </recommendedName>
</protein>
<evidence type="ECO:0000313" key="2">
    <source>
        <dbReference type="Proteomes" id="UP001186104"/>
    </source>
</evidence>
<evidence type="ECO:0008006" key="3">
    <source>
        <dbReference type="Google" id="ProtNLM"/>
    </source>
</evidence>
<proteinExistence type="predicted"/>
<name>A0ABU4CUJ7_9NOCA</name>
<accession>A0ABU4CUJ7</accession>
<keyword evidence="2" id="KW-1185">Reference proteome</keyword>
<dbReference type="RefSeq" id="WP_317532221.1">
    <property type="nucleotide sequence ID" value="NZ_JAWLKF010000001.1"/>
</dbReference>
<dbReference type="Proteomes" id="UP001186104">
    <property type="component" value="Unassembled WGS sequence"/>
</dbReference>
<gene>
    <name evidence="1" type="ORF">R3P93_00945</name>
</gene>
<evidence type="ECO:0000313" key="1">
    <source>
        <dbReference type="EMBL" id="MDV6301120.1"/>
    </source>
</evidence>
<reference evidence="1 2" key="1">
    <citation type="submission" date="2023-10" db="EMBL/GenBank/DDBJ databases">
        <title>Development of a sustainable strategy for remediation of hydrocarbon-contaminated territories based on the waste exchange concept.</title>
        <authorList>
            <person name="Krivoruchko A."/>
        </authorList>
    </citation>
    <scope>NUCLEOTIDE SEQUENCE [LARGE SCALE GENOMIC DNA]</scope>
    <source>
        <strain evidence="1 2">IEGM 1327</strain>
    </source>
</reference>
<organism evidence="1 2">
    <name type="scientific">Rhodococcus cerastii</name>
    <dbReference type="NCBI Taxonomy" id="908616"/>
    <lineage>
        <taxon>Bacteria</taxon>
        <taxon>Bacillati</taxon>
        <taxon>Actinomycetota</taxon>
        <taxon>Actinomycetes</taxon>
        <taxon>Mycobacteriales</taxon>
        <taxon>Nocardiaceae</taxon>
        <taxon>Rhodococcus</taxon>
    </lineage>
</organism>
<sequence>MSTEDLNGTEAAVLLVLMAEASPVKNSELRAMGPELAKPSRDRLKNAGLIEVNASVRPMTLELTDKGWRTCGELIGGEPPARSTGAGKAMFTVLAGLRRWLDRTDSRPADVFSPRGDEAAPDESAIDEKAVDSDTVDIEASIRAAYARIAREPGSTVRLSRLRNELRDIPRTDLDDALARLRRAADVSLIPEENQKTLTDEERAAAVVVGNQQNHLLSIEP</sequence>